<reference evidence="1" key="4">
    <citation type="journal article" date="2001" name="Nature">
        <title>Functional annotation of a full-length mouse cDNA collection.</title>
        <authorList>
            <consortium name="The RIKEN Genome Exploration Research Group Phase II Team and the FANTOM Consortium"/>
        </authorList>
    </citation>
    <scope>NUCLEOTIDE SEQUENCE</scope>
    <source>
        <strain evidence="1">C57BL/6J</strain>
    </source>
</reference>
<organism evidence="1">
    <name type="scientific">Mus musculus</name>
    <name type="common">Mouse</name>
    <dbReference type="NCBI Taxonomy" id="10090"/>
    <lineage>
        <taxon>Eukaryota</taxon>
        <taxon>Metazoa</taxon>
        <taxon>Chordata</taxon>
        <taxon>Craniata</taxon>
        <taxon>Vertebrata</taxon>
        <taxon>Euteleostomi</taxon>
        <taxon>Mammalia</taxon>
        <taxon>Eutheria</taxon>
        <taxon>Euarchontoglires</taxon>
        <taxon>Glires</taxon>
        <taxon>Rodentia</taxon>
        <taxon>Myomorpha</taxon>
        <taxon>Muroidea</taxon>
        <taxon>Muridae</taxon>
        <taxon>Murinae</taxon>
        <taxon>Mus</taxon>
        <taxon>Mus</taxon>
    </lineage>
</organism>
<reference evidence="1" key="7">
    <citation type="journal article" date="2005" name="Science">
        <title>The Transcriptional Landscape of the Mammalian Genome.</title>
        <authorList>
            <consortium name="The FANTOM Consortium"/>
            <consortium name="Riken Genome Exploration Research Group and Genome Science Group (Genome Network Project Core Group)"/>
        </authorList>
    </citation>
    <scope>NUCLEOTIDE SEQUENCE</scope>
    <source>
        <strain evidence="1">C57BL/6J</strain>
    </source>
</reference>
<dbReference type="MGI" id="MGI:1354734">
    <property type="gene designation" value="Rgs3"/>
</dbReference>
<dbReference type="AlphaFoldDB" id="Q3TW44"/>
<reference evidence="1" key="3">
    <citation type="journal article" date="2000" name="Genome Res.">
        <title>RIKEN integrated sequence analysis (RISA) system--384-format sequencing pipeline with 384 multicapillary sequencer.</title>
        <authorList>
            <person name="Shibata K."/>
            <person name="Itoh M."/>
            <person name="Aizawa K."/>
            <person name="Nagaoka S."/>
            <person name="Sasaki N."/>
            <person name="Carninci P."/>
            <person name="Konno H."/>
            <person name="Akiyama J."/>
            <person name="Nishi K."/>
            <person name="Kitsunai T."/>
            <person name="Tashiro H."/>
            <person name="Itoh M."/>
            <person name="Sumi N."/>
            <person name="Ishii Y."/>
            <person name="Nakamura S."/>
            <person name="Hazama M."/>
            <person name="Nishine T."/>
            <person name="Harada A."/>
            <person name="Yamamoto R."/>
            <person name="Matsumoto H."/>
            <person name="Sakaguchi S."/>
            <person name="Ikegami T."/>
            <person name="Kashiwagi K."/>
            <person name="Fujiwake S."/>
            <person name="Inoue K."/>
            <person name="Togawa Y."/>
            <person name="Izawa M."/>
            <person name="Ohara E."/>
            <person name="Watahiki M."/>
            <person name="Yoneda Y."/>
            <person name="Ishikawa T."/>
            <person name="Ozawa K."/>
            <person name="Tanaka T."/>
            <person name="Matsuura S."/>
            <person name="Kawai J."/>
            <person name="Okazaki Y."/>
            <person name="Muramatsu M."/>
            <person name="Inoue Y."/>
            <person name="Kira A."/>
            <person name="Hayashizaki Y."/>
        </authorList>
    </citation>
    <scope>NUCLEOTIDE SEQUENCE</scope>
    <source>
        <strain evidence="1">C57BL/6J</strain>
    </source>
</reference>
<reference evidence="1" key="1">
    <citation type="journal article" date="1999" name="Methods Enzymol.">
        <title>High-efficiency full-length cDNA cloning.</title>
        <authorList>
            <person name="Carninci P."/>
            <person name="Hayashizaki Y."/>
        </authorList>
    </citation>
    <scope>NUCLEOTIDE SEQUENCE</scope>
    <source>
        <strain evidence="1">C57BL/6J</strain>
    </source>
</reference>
<reference evidence="1" key="8">
    <citation type="journal article" date="2005" name="Science">
        <title>Antisense Transcription in the Mammalian Transcriptome.</title>
        <authorList>
            <consortium name="RIKEN Genome Exploration Research Group and Genome Science Group (Genome Network Project Core Group) and the FANTOM Consortium"/>
        </authorList>
    </citation>
    <scope>NUCLEOTIDE SEQUENCE</scope>
    <source>
        <strain evidence="1">C57BL/6J</strain>
    </source>
</reference>
<reference evidence="1" key="5">
    <citation type="journal article" date="2002" name="Nature">
        <title>Analysis of the mouse transcriptome based on functional annotation of 60,770 full-length cDNAs.</title>
        <authorList>
            <consortium name="The FANTOM Consortium and the RIKEN Genome Exploration Research Group Phase I and II Team"/>
        </authorList>
    </citation>
    <scope>NUCLEOTIDE SEQUENCE</scope>
    <source>
        <strain evidence="1">C57BL/6J</strain>
    </source>
</reference>
<protein>
    <submittedName>
        <fullName evidence="1">Uncharacterized protein</fullName>
    </submittedName>
</protein>
<evidence type="ECO:0000313" key="1">
    <source>
        <dbReference type="EMBL" id="BAE35422.1"/>
    </source>
</evidence>
<proteinExistence type="evidence at transcript level"/>
<gene>
    <name evidence="2" type="primary">Rgs3</name>
</gene>
<name>Q3TW44_MOUSE</name>
<dbReference type="AGR" id="MGI:1354734"/>
<reference evidence="1" key="6">
    <citation type="submission" date="2004-03" db="EMBL/GenBank/DDBJ databases">
        <authorList>
            <person name="Arakawa T."/>
            <person name="Carninci P."/>
            <person name="Fukuda S."/>
            <person name="Hashizume W."/>
            <person name="Hayashida K."/>
            <person name="Hori F."/>
            <person name="Iida J."/>
            <person name="Imamura K."/>
            <person name="Imotani K."/>
            <person name="Itoh M."/>
            <person name="Kanagawa S."/>
            <person name="Kawai J."/>
            <person name="Kojima M."/>
            <person name="Konno H."/>
            <person name="Murata M."/>
            <person name="Nakamura M."/>
            <person name="Ninomiya N."/>
            <person name="Nishiyori H."/>
            <person name="Nomura K."/>
            <person name="Ohno M."/>
            <person name="Sakazume N."/>
            <person name="Sano H."/>
            <person name="Sasaki D."/>
            <person name="Shibata K."/>
            <person name="Shiraki T."/>
            <person name="Tagami M."/>
            <person name="Tagami Y."/>
            <person name="Waki K."/>
            <person name="Watahiki A."/>
            <person name="Muramatsu M."/>
            <person name="Hayashizaki Y."/>
        </authorList>
    </citation>
    <scope>NUCLEOTIDE SEQUENCE</scope>
    <source>
        <strain evidence="1">C57BL/6J</strain>
    </source>
</reference>
<evidence type="ECO:0000313" key="2">
    <source>
        <dbReference type="MGI" id="MGI:1354734"/>
    </source>
</evidence>
<sequence length="126" mass="13683">MLQKSGTPPSLGAQEIWESIAPSGHTEMSAEANKRPVIFSAVSVYSWSLAFVGAWAGRPGKCKVTPMDTSFLPPPAGHSRGRRHCCPGEGCFLCWPTCFWGVEGLGIFPPFPKEDSEASRVTWVRS</sequence>
<dbReference type="EMBL" id="AK159844">
    <property type="protein sequence ID" value="BAE35422.1"/>
    <property type="molecule type" value="mRNA"/>
</dbReference>
<reference evidence="1" key="2">
    <citation type="journal article" date="2000" name="Genome Res.">
        <title>Normalization and subtraction of cap-trapper-selected cDNAs to prepare full-length cDNA libraries for rapid discovery of new genes.</title>
        <authorList>
            <person name="Carninci P."/>
            <person name="Shibata Y."/>
            <person name="Hayatsu N."/>
            <person name="Sugahara Y."/>
            <person name="Shibata K."/>
            <person name="Itoh M."/>
            <person name="Konno H."/>
            <person name="Okazaki Y."/>
            <person name="Muramatsu M."/>
            <person name="Hayashizaki Y."/>
        </authorList>
    </citation>
    <scope>NUCLEOTIDE SEQUENCE</scope>
    <source>
        <strain evidence="1">C57BL/6J</strain>
    </source>
</reference>
<accession>Q3TW44</accession>